<dbReference type="RefSeq" id="WP_135373131.1">
    <property type="nucleotide sequence ID" value="NZ_RKLY01000018.1"/>
</dbReference>
<dbReference type="OrthoDB" id="9798081at2"/>
<reference evidence="2 3" key="1">
    <citation type="submission" date="2018-10" db="EMBL/GenBank/DDBJ databases">
        <title>Lactobacillus sp. R7 and Lactobacillus sp. R19 isolated from fermented mustard green product of Taiwan.</title>
        <authorList>
            <person name="Lin S.-T."/>
        </authorList>
    </citation>
    <scope>NUCLEOTIDE SEQUENCE [LARGE SCALE GENOMIC DNA]</scope>
    <source>
        <strain evidence="2 3">BCRC 81127</strain>
    </source>
</reference>
<keyword evidence="3" id="KW-1185">Reference proteome</keyword>
<feature type="domain" description="N-acetyltransferase" evidence="1">
    <location>
        <begin position="8"/>
        <end position="170"/>
    </location>
</feature>
<dbReference type="EMBL" id="RKLY01000018">
    <property type="protein sequence ID" value="TGD22816.1"/>
    <property type="molecule type" value="Genomic_DNA"/>
</dbReference>
<name>A0A4Z0JIZ2_9LACO</name>
<dbReference type="GO" id="GO:0016747">
    <property type="term" value="F:acyltransferase activity, transferring groups other than amino-acyl groups"/>
    <property type="evidence" value="ECO:0007669"/>
    <property type="project" value="InterPro"/>
</dbReference>
<dbReference type="Gene3D" id="3.40.630.30">
    <property type="match status" value="1"/>
</dbReference>
<comment type="caution">
    <text evidence="2">The sequence shown here is derived from an EMBL/GenBank/DDBJ whole genome shotgun (WGS) entry which is preliminary data.</text>
</comment>
<evidence type="ECO:0000259" key="1">
    <source>
        <dbReference type="PROSITE" id="PS51186"/>
    </source>
</evidence>
<protein>
    <submittedName>
        <fullName evidence="2">N-acetyltransferase</fullName>
    </submittedName>
</protein>
<dbReference type="InterPro" id="IPR016181">
    <property type="entry name" value="Acyl_CoA_acyltransferase"/>
</dbReference>
<dbReference type="SUPFAM" id="SSF55729">
    <property type="entry name" value="Acyl-CoA N-acyltransferases (Nat)"/>
    <property type="match status" value="1"/>
</dbReference>
<dbReference type="Pfam" id="PF13302">
    <property type="entry name" value="Acetyltransf_3"/>
    <property type="match status" value="1"/>
</dbReference>
<proteinExistence type="predicted"/>
<dbReference type="Proteomes" id="UP000298021">
    <property type="component" value="Unassembled WGS sequence"/>
</dbReference>
<dbReference type="InterPro" id="IPR051531">
    <property type="entry name" value="N-acetyltransferase"/>
</dbReference>
<dbReference type="AlphaFoldDB" id="A0A4Z0JIZ2"/>
<accession>A0A4Z0JIZ2</accession>
<evidence type="ECO:0000313" key="3">
    <source>
        <dbReference type="Proteomes" id="UP000298021"/>
    </source>
</evidence>
<organism evidence="2 3">
    <name type="scientific">Companilactobacillus suantsaicola</name>
    <dbReference type="NCBI Taxonomy" id="2487723"/>
    <lineage>
        <taxon>Bacteria</taxon>
        <taxon>Bacillati</taxon>
        <taxon>Bacillota</taxon>
        <taxon>Bacilli</taxon>
        <taxon>Lactobacillales</taxon>
        <taxon>Lactobacillaceae</taxon>
        <taxon>Companilactobacillus</taxon>
    </lineage>
</organism>
<gene>
    <name evidence="2" type="ORF">EGT49_07780</name>
</gene>
<dbReference type="PROSITE" id="PS51186">
    <property type="entry name" value="GNAT"/>
    <property type="match status" value="1"/>
</dbReference>
<dbReference type="PANTHER" id="PTHR43792">
    <property type="entry name" value="GNAT FAMILY, PUTATIVE (AFU_ORTHOLOGUE AFUA_3G00765)-RELATED-RELATED"/>
    <property type="match status" value="1"/>
</dbReference>
<evidence type="ECO:0000313" key="2">
    <source>
        <dbReference type="EMBL" id="TGD22816.1"/>
    </source>
</evidence>
<sequence length="170" mass="20213">MLLIGRNVIIREFKETDFNEFFELIQDKTNHDLAGLEYSNDLDFVKELFGMYQRRQDAHVIAEKDTDRMIGIFEINRRGESAELAQTREIGFVIDQKFRQLGYASESVRLVIEYCFEQIHIKEIWASTEQENQVPQKILRKLDFKYIYSADQALPFAKQSQIVKYYLLKK</sequence>
<keyword evidence="2" id="KW-0808">Transferase</keyword>
<dbReference type="InterPro" id="IPR000182">
    <property type="entry name" value="GNAT_dom"/>
</dbReference>